<dbReference type="Gene3D" id="3.20.20.100">
    <property type="entry name" value="NADP-dependent oxidoreductase domain"/>
    <property type="match status" value="1"/>
</dbReference>
<dbReference type="OrthoDB" id="416253at2759"/>
<evidence type="ECO:0000313" key="5">
    <source>
        <dbReference type="EMBL" id="KAH6603655.1"/>
    </source>
</evidence>
<reference evidence="5" key="1">
    <citation type="submission" date="2021-08" db="EMBL/GenBank/DDBJ databases">
        <title>Chromosome-Level Trichoderma cornu-damae using Hi-C Data.</title>
        <authorList>
            <person name="Kim C.S."/>
        </authorList>
    </citation>
    <scope>NUCLEOTIDE SEQUENCE</scope>
    <source>
        <strain evidence="5">KA19-0412C</strain>
    </source>
</reference>
<dbReference type="PRINTS" id="PR00069">
    <property type="entry name" value="ALDKETRDTASE"/>
</dbReference>
<evidence type="ECO:0000256" key="2">
    <source>
        <dbReference type="ARBA" id="ARBA00023002"/>
    </source>
</evidence>
<accession>A0A9P8QFD8</accession>
<feature type="region of interest" description="Disordered" evidence="3">
    <location>
        <begin position="568"/>
        <end position="620"/>
    </location>
</feature>
<evidence type="ECO:0000256" key="1">
    <source>
        <dbReference type="ARBA" id="ARBA00007905"/>
    </source>
</evidence>
<evidence type="ECO:0000313" key="6">
    <source>
        <dbReference type="Proteomes" id="UP000827724"/>
    </source>
</evidence>
<feature type="compositionally biased region" description="Basic and acidic residues" evidence="3">
    <location>
        <begin position="429"/>
        <end position="440"/>
    </location>
</feature>
<evidence type="ECO:0000256" key="3">
    <source>
        <dbReference type="SAM" id="MobiDB-lite"/>
    </source>
</evidence>
<comment type="similarity">
    <text evidence="1">Belongs to the aldo/keto reductase family.</text>
</comment>
<dbReference type="PANTHER" id="PTHR43827:SF13">
    <property type="entry name" value="ALDO_KETO REDUCTASE FAMILY PROTEIN"/>
    <property type="match status" value="1"/>
</dbReference>
<dbReference type="CDD" id="cd19071">
    <property type="entry name" value="AKR_AKR1-5-like"/>
    <property type="match status" value="1"/>
</dbReference>
<dbReference type="PROSITE" id="PS00062">
    <property type="entry name" value="ALDOKETO_REDUCTASE_2"/>
    <property type="match status" value="1"/>
</dbReference>
<dbReference type="InterPro" id="IPR018170">
    <property type="entry name" value="Aldo/ket_reductase_CS"/>
</dbReference>
<feature type="compositionally biased region" description="Basic and acidic residues" evidence="3">
    <location>
        <begin position="825"/>
        <end position="839"/>
    </location>
</feature>
<dbReference type="InterPro" id="IPR023210">
    <property type="entry name" value="NADP_OxRdtase_dom"/>
</dbReference>
<dbReference type="Proteomes" id="UP000827724">
    <property type="component" value="Unassembled WGS sequence"/>
</dbReference>
<dbReference type="EMBL" id="JAIWOZ010000007">
    <property type="protein sequence ID" value="KAH6603655.1"/>
    <property type="molecule type" value="Genomic_DNA"/>
</dbReference>
<organism evidence="5 6">
    <name type="scientific">Trichoderma cornu-damae</name>
    <dbReference type="NCBI Taxonomy" id="654480"/>
    <lineage>
        <taxon>Eukaryota</taxon>
        <taxon>Fungi</taxon>
        <taxon>Dikarya</taxon>
        <taxon>Ascomycota</taxon>
        <taxon>Pezizomycotina</taxon>
        <taxon>Sordariomycetes</taxon>
        <taxon>Hypocreomycetidae</taxon>
        <taxon>Hypocreales</taxon>
        <taxon>Hypocreaceae</taxon>
        <taxon>Trichoderma</taxon>
    </lineage>
</organism>
<dbReference type="PANTHER" id="PTHR43827">
    <property type="entry name" value="2,5-DIKETO-D-GLUCONIC ACID REDUCTASE"/>
    <property type="match status" value="1"/>
</dbReference>
<dbReference type="PROSITE" id="PS00063">
    <property type="entry name" value="ALDOKETO_REDUCTASE_3"/>
    <property type="match status" value="1"/>
</dbReference>
<feature type="compositionally biased region" description="Low complexity" evidence="3">
    <location>
        <begin position="927"/>
        <end position="939"/>
    </location>
</feature>
<feature type="region of interest" description="Disordered" evidence="3">
    <location>
        <begin position="419"/>
        <end position="442"/>
    </location>
</feature>
<comment type="caution">
    <text evidence="5">The sequence shown here is derived from an EMBL/GenBank/DDBJ whole genome shotgun (WGS) entry which is preliminary data.</text>
</comment>
<feature type="compositionally biased region" description="Polar residues" evidence="3">
    <location>
        <begin position="1009"/>
        <end position="1018"/>
    </location>
</feature>
<keyword evidence="6" id="KW-1185">Reference proteome</keyword>
<dbReference type="GO" id="GO:0016491">
    <property type="term" value="F:oxidoreductase activity"/>
    <property type="evidence" value="ECO:0007669"/>
    <property type="project" value="UniProtKB-KW"/>
</dbReference>
<evidence type="ECO:0000259" key="4">
    <source>
        <dbReference type="Pfam" id="PF00248"/>
    </source>
</evidence>
<feature type="compositionally biased region" description="Basic and acidic residues" evidence="3">
    <location>
        <begin position="592"/>
        <end position="606"/>
    </location>
</feature>
<sequence>MAQKLTLQSVAKLNSGYQMPRLGFGVYQTSVVPHESISVAVATDVCREALQIGYRHIDSASGYRNQGPSAAGIPASGVPREDVFFTTKVPVRLKPLGYRNTLDLVDVALEETKLSYLDLVLIHAPYGGTENRNGAWRALVECVDAGKVRSIGVSNYGVHHLDELEAYIKELESERGPGKGGIISVGQWEVHPWLPRDDIVQWCRARNIVVQAYSPIVRGERWGEAKVVAIADKYGKTEAQVLLRWSLQKGFVPLIKSVTPSRIAENADLYDFELTEDEVKELTTTEYSPCAWDPTVEPLDNASVSRQQKVVTPSPANDGNKHHHQPTCNARRRHPRELLPVDPVAAAAMRIQKTFTIVPHPGPASRTPVDNRPMTSKQVRKAYRAANRVPRVSRAELLRQERAEQERIRKELDKEKAAAKAKALREKKRAKEQAEREEKKKKGLPLVAVRPSQDTIARFARGNGSGNKRDCKGKHVDGVTDAAKASTLPAVVELEEDDDDSPSPKRFCNKEQEGPGGEAGENGAAVEEPYTAPDTVLEKNAPAAEDDFLDGFEIMSDEEISTLSLSGVAAGNPAGRTEECPELGSPPGPDAIPEHGNRGHSHRETTLPESNSIVSIKNPEPIAPREFDDLLFDDEDDLELEMLALDVVMAPQQQRLAKEPAEKPLPQAPHRQARTATGYEADLGLAAGLHGGIPRAAGPARREQAALMPPPPAPAVPRPSRSHISPVATKPQAPPLSTQQILFNMDDFFPTFSQQAAELEEEETAFVSQRIKADLIPEAQAPSPVPQAGSLPADALSSSPEPPKPFFTSSGSNERMAVAFLRSRRTAEREEEQRKRTLESEAIGFEEAKRKEAERRDGEKGSADSKLQTTTADAGLFKTGAGSREKELAPRQARPVAAATPQFSTRKGLAANSNHLPRRTSVQRTPLAEANAKAAFLNAQSQSPPAAEVDKTASPHGISTRPPCRPSLGANKTPLPLEAKHRRSSPPHTRAPAKASNKENMPSPEFSETKQPAASQESEFGGSWMDELATELSL</sequence>
<feature type="region of interest" description="Disordered" evidence="3">
    <location>
        <begin position="694"/>
        <end position="736"/>
    </location>
</feature>
<gene>
    <name evidence="5" type="ORF">Trco_008430</name>
</gene>
<feature type="domain" description="NADP-dependent oxidoreductase" evidence="4">
    <location>
        <begin position="21"/>
        <end position="283"/>
    </location>
</feature>
<feature type="compositionally biased region" description="Pro residues" evidence="3">
    <location>
        <begin position="708"/>
        <end position="717"/>
    </location>
</feature>
<feature type="compositionally biased region" description="Basic residues" evidence="3">
    <location>
        <begin position="321"/>
        <end position="330"/>
    </location>
</feature>
<protein>
    <recommendedName>
        <fullName evidence="4">NADP-dependent oxidoreductase domain-containing protein</fullName>
    </recommendedName>
</protein>
<dbReference type="Pfam" id="PF00248">
    <property type="entry name" value="Aldo_ket_red"/>
    <property type="match status" value="1"/>
</dbReference>
<name>A0A9P8QFD8_9HYPO</name>
<feature type="region of interest" description="Disordered" evidence="3">
    <location>
        <begin position="487"/>
        <end position="542"/>
    </location>
</feature>
<dbReference type="SUPFAM" id="SSF51430">
    <property type="entry name" value="NAD(P)-linked oxidoreductase"/>
    <property type="match status" value="1"/>
</dbReference>
<feature type="region of interest" description="Disordered" evidence="3">
    <location>
        <begin position="777"/>
        <end position="1034"/>
    </location>
</feature>
<feature type="compositionally biased region" description="Polar residues" evidence="3">
    <location>
        <begin position="901"/>
        <end position="924"/>
    </location>
</feature>
<dbReference type="FunFam" id="3.20.20.100:FF:000015">
    <property type="entry name" value="Oxidoreductase, aldo/keto reductase family"/>
    <property type="match status" value="1"/>
</dbReference>
<dbReference type="InterPro" id="IPR020471">
    <property type="entry name" value="AKR"/>
</dbReference>
<feature type="compositionally biased region" description="Basic and acidic residues" evidence="3">
    <location>
        <begin position="846"/>
        <end position="863"/>
    </location>
</feature>
<proteinExistence type="inferred from homology"/>
<dbReference type="AlphaFoldDB" id="A0A9P8QFD8"/>
<feature type="region of interest" description="Disordered" evidence="3">
    <location>
        <begin position="311"/>
        <end position="330"/>
    </location>
</feature>
<keyword evidence="2" id="KW-0560">Oxidoreductase</keyword>
<dbReference type="InterPro" id="IPR036812">
    <property type="entry name" value="NAD(P)_OxRdtase_dom_sf"/>
</dbReference>